<dbReference type="RefSeq" id="WP_123818601.1">
    <property type="nucleotide sequence ID" value="NZ_RKQG01000001.1"/>
</dbReference>
<protein>
    <submittedName>
        <fullName evidence="1">Uncharacterized protein</fullName>
    </submittedName>
</protein>
<dbReference type="AlphaFoldDB" id="A0A3N4S8D9"/>
<keyword evidence="2" id="KW-1185">Reference proteome</keyword>
<gene>
    <name evidence="1" type="ORF">EDD38_3293</name>
</gene>
<accession>A0A3N4S8D9</accession>
<comment type="caution">
    <text evidence="1">The sequence shown here is derived from an EMBL/GenBank/DDBJ whole genome shotgun (WGS) entry which is preliminary data.</text>
</comment>
<proteinExistence type="predicted"/>
<dbReference type="EMBL" id="RKQG01000001">
    <property type="protein sequence ID" value="RPE34950.1"/>
    <property type="molecule type" value="Genomic_DNA"/>
</dbReference>
<sequence>MARITTAAAATAHARRLRAANGHPITDAIPFDHDGQLAGWTWKARTEDGLTFGWTLVDGRCGYNPTPDHSHGSWRREAPKRAAIAAITGTTST</sequence>
<evidence type="ECO:0000313" key="1">
    <source>
        <dbReference type="EMBL" id="RPE34950.1"/>
    </source>
</evidence>
<reference evidence="1 2" key="1">
    <citation type="submission" date="2018-11" db="EMBL/GenBank/DDBJ databases">
        <title>Sequencing the genomes of 1000 actinobacteria strains.</title>
        <authorList>
            <person name="Klenk H.-P."/>
        </authorList>
    </citation>
    <scope>NUCLEOTIDE SEQUENCE [LARGE SCALE GENOMIC DNA]</scope>
    <source>
        <strain evidence="1 2">DSM 44781</strain>
    </source>
</reference>
<organism evidence="1 2">
    <name type="scientific">Kitasatospora cineracea</name>
    <dbReference type="NCBI Taxonomy" id="88074"/>
    <lineage>
        <taxon>Bacteria</taxon>
        <taxon>Bacillati</taxon>
        <taxon>Actinomycetota</taxon>
        <taxon>Actinomycetes</taxon>
        <taxon>Kitasatosporales</taxon>
        <taxon>Streptomycetaceae</taxon>
        <taxon>Kitasatospora</taxon>
    </lineage>
</organism>
<name>A0A3N4S8D9_9ACTN</name>
<evidence type="ECO:0000313" key="2">
    <source>
        <dbReference type="Proteomes" id="UP000266906"/>
    </source>
</evidence>
<dbReference type="Proteomes" id="UP000266906">
    <property type="component" value="Unassembled WGS sequence"/>
</dbReference>